<feature type="transmembrane region" description="Helical" evidence="1">
    <location>
        <begin position="29"/>
        <end position="49"/>
    </location>
</feature>
<keyword evidence="1" id="KW-0812">Transmembrane</keyword>
<keyword evidence="1" id="KW-0472">Membrane</keyword>
<gene>
    <name evidence="2" type="ORF">IV203_033016</name>
</gene>
<evidence type="ECO:0000313" key="3">
    <source>
        <dbReference type="Proteomes" id="UP000693970"/>
    </source>
</evidence>
<proteinExistence type="predicted"/>
<evidence type="ECO:0000256" key="1">
    <source>
        <dbReference type="SAM" id="Phobius"/>
    </source>
</evidence>
<dbReference type="EMBL" id="JAGRRH010000022">
    <property type="protein sequence ID" value="KAG7345485.1"/>
    <property type="molecule type" value="Genomic_DNA"/>
</dbReference>
<dbReference type="AlphaFoldDB" id="A0A9K3KKR7"/>
<accession>A0A9K3KKR7</accession>
<keyword evidence="1" id="KW-1133">Transmembrane helix</keyword>
<organism evidence="2 3">
    <name type="scientific">Nitzschia inconspicua</name>
    <dbReference type="NCBI Taxonomy" id="303405"/>
    <lineage>
        <taxon>Eukaryota</taxon>
        <taxon>Sar</taxon>
        <taxon>Stramenopiles</taxon>
        <taxon>Ochrophyta</taxon>
        <taxon>Bacillariophyta</taxon>
        <taxon>Bacillariophyceae</taxon>
        <taxon>Bacillariophycidae</taxon>
        <taxon>Bacillariales</taxon>
        <taxon>Bacillariaceae</taxon>
        <taxon>Nitzschia</taxon>
    </lineage>
</organism>
<dbReference type="OrthoDB" id="407905at2759"/>
<protein>
    <submittedName>
        <fullName evidence="2">Uncharacterized protein</fullName>
    </submittedName>
</protein>
<keyword evidence="3" id="KW-1185">Reference proteome</keyword>
<reference evidence="2" key="1">
    <citation type="journal article" date="2021" name="Sci. Rep.">
        <title>Diploid genomic architecture of Nitzschia inconspicua, an elite biomass production diatom.</title>
        <authorList>
            <person name="Oliver A."/>
            <person name="Podell S."/>
            <person name="Pinowska A."/>
            <person name="Traller J.C."/>
            <person name="Smith S.R."/>
            <person name="McClure R."/>
            <person name="Beliaev A."/>
            <person name="Bohutskyi P."/>
            <person name="Hill E.A."/>
            <person name="Rabines A."/>
            <person name="Zheng H."/>
            <person name="Allen L.Z."/>
            <person name="Kuo A."/>
            <person name="Grigoriev I.V."/>
            <person name="Allen A.E."/>
            <person name="Hazlebeck D."/>
            <person name="Allen E.E."/>
        </authorList>
    </citation>
    <scope>NUCLEOTIDE SEQUENCE</scope>
    <source>
        <strain evidence="2">Hildebrandi</strain>
    </source>
</reference>
<evidence type="ECO:0000313" key="2">
    <source>
        <dbReference type="EMBL" id="KAG7345485.1"/>
    </source>
</evidence>
<dbReference type="Proteomes" id="UP000693970">
    <property type="component" value="Unassembled WGS sequence"/>
</dbReference>
<reference evidence="2" key="2">
    <citation type="submission" date="2021-04" db="EMBL/GenBank/DDBJ databases">
        <authorList>
            <person name="Podell S."/>
        </authorList>
    </citation>
    <scope>NUCLEOTIDE SEQUENCE</scope>
    <source>
        <strain evidence="2">Hildebrandi</strain>
    </source>
</reference>
<comment type="caution">
    <text evidence="2">The sequence shown here is derived from an EMBL/GenBank/DDBJ whole genome shotgun (WGS) entry which is preliminary data.</text>
</comment>
<sequence length="572" mass="63698">MPKSPMASSRNNMAPINESKPFHATRPSLLSYQLLLTIVVVVVFNVAFLQSNLTESDGPGGRKLSDTMDKTRSDDVEMTLPFNGKSDVTISPASSKTVPSALLNPQNTSNHNAYSPTNPYYLHGKTSYKHKKFHHRKSFDAIVTEDAISITDPAKEKVWILPDPIQRPTRNHESLLLEYDGYDHNTNKSKQILVNVLGRYSRVVQWMDLQTGQQCYMETSGMDPDDRPLNDLNHVASVLVDNLDNSDKKEIWLPCGFHNDRIGKEQSTNYVRIIDVDTMRVRLGPKLPYSGGACGAAPIQAIPGEAPLICAFGGTDGNHDTGIFLPYISCYDRTSSRWVYPFGKLPVGMDHLSVTVVPKSACHPQDPARVLLFNFRTKNYSTHSSAEILAFDIPAHGWTRDELDNSVADTPGRWYTFANHTFEGASDEIYAPRDASAVVMANMGRSVINFGGINQVRNPKWKKGDKSSGPKVFSTWYSTIRELNVCDKTWRKVADMGIETFAVMASASTKLNSAFFCGGAMYRQDFNGNTQWCLAVQIPGIVFWNHRLESIQSFHVKKSESGTFSSISTTTD</sequence>
<name>A0A9K3KKR7_9STRA</name>